<dbReference type="InterPro" id="IPR017441">
    <property type="entry name" value="Protein_kinase_ATP_BS"/>
</dbReference>
<evidence type="ECO:0000256" key="10">
    <source>
        <dbReference type="ARBA" id="ARBA00022840"/>
    </source>
</evidence>
<dbReference type="Proteomes" id="UP000554482">
    <property type="component" value="Unassembled WGS sequence"/>
</dbReference>
<proteinExistence type="predicted"/>
<comment type="caution">
    <text evidence="19">The sequence shown here is derived from an EMBL/GenBank/DDBJ whole genome shotgun (WGS) entry which is preliminary data.</text>
</comment>
<dbReference type="GO" id="GO:0005524">
    <property type="term" value="F:ATP binding"/>
    <property type="evidence" value="ECO:0007669"/>
    <property type="project" value="UniProtKB-UniRule"/>
</dbReference>
<dbReference type="InterPro" id="IPR025287">
    <property type="entry name" value="WAK_GUB"/>
</dbReference>
<evidence type="ECO:0000256" key="8">
    <source>
        <dbReference type="ARBA" id="ARBA00022741"/>
    </source>
</evidence>
<dbReference type="FunFam" id="3.30.200.20:FF:000043">
    <property type="entry name" value="Wall-associated receptor kinase 2"/>
    <property type="match status" value="1"/>
</dbReference>
<dbReference type="Pfam" id="PF07714">
    <property type="entry name" value="PK_Tyr_Ser-Thr"/>
    <property type="match status" value="1"/>
</dbReference>
<dbReference type="GO" id="GO:0030247">
    <property type="term" value="F:polysaccharide binding"/>
    <property type="evidence" value="ECO:0007669"/>
    <property type="project" value="InterPro"/>
</dbReference>
<keyword evidence="8 15" id="KW-0547">Nucleotide-binding</keyword>
<evidence type="ECO:0000256" key="3">
    <source>
        <dbReference type="ARBA" id="ARBA00022536"/>
    </source>
</evidence>
<keyword evidence="11 16" id="KW-1133">Transmembrane helix</keyword>
<gene>
    <name evidence="19" type="ORF">FRX31_011861</name>
</gene>
<evidence type="ECO:0000256" key="16">
    <source>
        <dbReference type="SAM" id="Phobius"/>
    </source>
</evidence>
<dbReference type="PANTHER" id="PTHR27005:SF492">
    <property type="entry name" value="LOW QUALITY PROTEIN: WALL-ASSOCIATED RECEPTOR KINASE-LIKE 1"/>
    <property type="match status" value="1"/>
</dbReference>
<dbReference type="InterPro" id="IPR009030">
    <property type="entry name" value="Growth_fac_rcpt_cys_sf"/>
</dbReference>
<dbReference type="Pfam" id="PF13947">
    <property type="entry name" value="GUB_WAK_bind"/>
    <property type="match status" value="1"/>
</dbReference>
<dbReference type="InterPro" id="IPR011009">
    <property type="entry name" value="Kinase-like_dom_sf"/>
</dbReference>
<keyword evidence="12 16" id="KW-0472">Membrane</keyword>
<feature type="signal peptide" evidence="17">
    <location>
        <begin position="1"/>
        <end position="19"/>
    </location>
</feature>
<evidence type="ECO:0000259" key="18">
    <source>
        <dbReference type="PROSITE" id="PS50011"/>
    </source>
</evidence>
<dbReference type="PROSITE" id="PS00107">
    <property type="entry name" value="PROTEIN_KINASE_ATP"/>
    <property type="match status" value="1"/>
</dbReference>
<dbReference type="Gene3D" id="2.90.20.10">
    <property type="entry name" value="Plasmodium vivax P25 domain"/>
    <property type="match status" value="1"/>
</dbReference>
<keyword evidence="19" id="KW-0675">Receptor</keyword>
<dbReference type="FunFam" id="2.10.25.10:FF:000628">
    <property type="entry name" value="Wall-associated receptor kinase 2"/>
    <property type="match status" value="1"/>
</dbReference>
<dbReference type="InterPro" id="IPR045274">
    <property type="entry name" value="WAK-like"/>
</dbReference>
<keyword evidence="20" id="KW-1185">Reference proteome</keyword>
<dbReference type="InterPro" id="IPR008271">
    <property type="entry name" value="Ser/Thr_kinase_AS"/>
</dbReference>
<evidence type="ECO:0000256" key="15">
    <source>
        <dbReference type="PROSITE-ProRule" id="PRU10141"/>
    </source>
</evidence>
<dbReference type="SMART" id="SM00181">
    <property type="entry name" value="EGF"/>
    <property type="match status" value="2"/>
</dbReference>
<keyword evidence="10 15" id="KW-0067">ATP-binding</keyword>
<dbReference type="CDD" id="cd00054">
    <property type="entry name" value="EGF_CA"/>
    <property type="match status" value="1"/>
</dbReference>
<dbReference type="Gene3D" id="1.10.510.10">
    <property type="entry name" value="Transferase(Phosphotransferase) domain 1"/>
    <property type="match status" value="1"/>
</dbReference>
<dbReference type="SUPFAM" id="SSF57184">
    <property type="entry name" value="Growth factor receptor domain"/>
    <property type="match status" value="1"/>
</dbReference>
<keyword evidence="9 19" id="KW-0418">Kinase</keyword>
<evidence type="ECO:0000313" key="19">
    <source>
        <dbReference type="EMBL" id="KAF5198556.1"/>
    </source>
</evidence>
<dbReference type="SMART" id="SM00220">
    <property type="entry name" value="S_TKc"/>
    <property type="match status" value="1"/>
</dbReference>
<feature type="binding site" evidence="15">
    <location>
        <position position="458"/>
    </location>
    <ligand>
        <name>ATP</name>
        <dbReference type="ChEBI" id="CHEBI:30616"/>
    </ligand>
</feature>
<keyword evidence="3" id="KW-0245">EGF-like domain</keyword>
<dbReference type="InterPro" id="IPR001881">
    <property type="entry name" value="EGF-like_Ca-bd_dom"/>
</dbReference>
<dbReference type="GO" id="GO:0007166">
    <property type="term" value="P:cell surface receptor signaling pathway"/>
    <property type="evidence" value="ECO:0007669"/>
    <property type="project" value="InterPro"/>
</dbReference>
<dbReference type="PROSITE" id="PS01187">
    <property type="entry name" value="EGF_CA"/>
    <property type="match status" value="1"/>
</dbReference>
<reference evidence="19 20" key="1">
    <citation type="submission" date="2020-06" db="EMBL/GenBank/DDBJ databases">
        <title>Transcriptomic and genomic resources for Thalictrum thalictroides and T. hernandezii: Facilitating candidate gene discovery in an emerging model plant lineage.</title>
        <authorList>
            <person name="Arias T."/>
            <person name="Riano-Pachon D.M."/>
            <person name="Di Stilio V.S."/>
        </authorList>
    </citation>
    <scope>NUCLEOTIDE SEQUENCE [LARGE SCALE GENOMIC DNA]</scope>
    <source>
        <strain evidence="20">cv. WT478/WT964</strain>
        <tissue evidence="19">Leaves</tissue>
    </source>
</reference>
<keyword evidence="5 16" id="KW-0812">Transmembrane</keyword>
<evidence type="ECO:0000256" key="4">
    <source>
        <dbReference type="ARBA" id="ARBA00022679"/>
    </source>
</evidence>
<dbReference type="GO" id="GO:0005886">
    <property type="term" value="C:plasma membrane"/>
    <property type="evidence" value="ECO:0007669"/>
    <property type="project" value="TreeGrafter"/>
</dbReference>
<keyword evidence="2" id="KW-0723">Serine/threonine-protein kinase</keyword>
<dbReference type="InterPro" id="IPR018097">
    <property type="entry name" value="EGF_Ca-bd_CS"/>
</dbReference>
<dbReference type="InterPro" id="IPR000719">
    <property type="entry name" value="Prot_kinase_dom"/>
</dbReference>
<dbReference type="CDD" id="cd14066">
    <property type="entry name" value="STKc_IRAK"/>
    <property type="match status" value="1"/>
</dbReference>
<dbReference type="AlphaFoldDB" id="A0A7J6WMG4"/>
<evidence type="ECO:0000256" key="2">
    <source>
        <dbReference type="ARBA" id="ARBA00022527"/>
    </source>
</evidence>
<evidence type="ECO:0000256" key="9">
    <source>
        <dbReference type="ARBA" id="ARBA00022777"/>
    </source>
</evidence>
<dbReference type="FunFam" id="1.10.510.10:FF:000084">
    <property type="entry name" value="Wall-associated receptor kinase 2"/>
    <property type="match status" value="1"/>
</dbReference>
<protein>
    <submittedName>
        <fullName evidence="19">Wall-associated receptor kinase</fullName>
    </submittedName>
</protein>
<dbReference type="GO" id="GO:0004674">
    <property type="term" value="F:protein serine/threonine kinase activity"/>
    <property type="evidence" value="ECO:0007669"/>
    <property type="project" value="UniProtKB-KW"/>
</dbReference>
<keyword evidence="14" id="KW-0325">Glycoprotein</keyword>
<sequence length="757" mass="83070">MTAELFLLVLVFSLMLASAVAVNQTETKPGCQANCGNVTIPYPFGIGRHCSSEEWTSINCNTTFSPPKPFIADTILEIVDISGSEVRIKNFPALECYSQSGNLTLDSSSSSIDIIGSPYTFSSTKNKFTVIGCDTITLSGRTKGSNYSSGCTSLCDNRGDVIDGSCTGIGCCQTAIPKGLQYFDAIIDSLYNYSNVWSFDPCGAAFLADQDIYKFKASDFMNVDSLYDVPVVLNFAVGIQTCKDAQENNATFACMENSHCYDSIDDVGYLCNCSEGYEGNPYLNHGCQDIDECEDPKKNPCVGICTNLQGSYNCSCPDNSYGDGTKAGTGCTKKNKEVIVIGTLGWFAVYSLTNLNLKAGIGLGFLFLLVGGSLLSRSMKKRRLFKLKEKFFQQNGGVLLKQHISTHEGGVELTKIFTAEELKLATNNYDKHRILGRGGYGVVYKGILPDQSIVAIKKSKLIDESQLELFINEFVILTQINHRNVVRLLGCCLETEVPLLVYEFVSNGTLFHHIHENTGTFGWEDRLRIAAETAGAIAYLHSAASIPIIHRDIKSANILLDNNYTAKVADFGASRLNPLDQTQISTLVQGTMGYLDPEYFHTSQLTDKSDVYSFGVVLAELLTGEKPLCLERSQEERNLASYFITSLKENQLFQLLQAGILTEGNTEQIHAVAELAKRCLSLKGEERPLMKEVAAELEGLIGFARQSLIRPRNVKTESAEYEQGDLYAVPSGFYNSDGASGQYSLDIKMMQSMNVPR</sequence>
<dbReference type="SMART" id="SM00179">
    <property type="entry name" value="EGF_CA"/>
    <property type="match status" value="1"/>
</dbReference>
<evidence type="ECO:0000256" key="17">
    <source>
        <dbReference type="SAM" id="SignalP"/>
    </source>
</evidence>
<dbReference type="PROSITE" id="PS50011">
    <property type="entry name" value="PROTEIN_KINASE_DOM"/>
    <property type="match status" value="1"/>
</dbReference>
<evidence type="ECO:0000256" key="11">
    <source>
        <dbReference type="ARBA" id="ARBA00022989"/>
    </source>
</evidence>
<keyword evidence="13" id="KW-1015">Disulfide bond</keyword>
<feature type="transmembrane region" description="Helical" evidence="16">
    <location>
        <begin position="359"/>
        <end position="376"/>
    </location>
</feature>
<dbReference type="PROSITE" id="PS00108">
    <property type="entry name" value="PROTEIN_KINASE_ST"/>
    <property type="match status" value="1"/>
</dbReference>
<feature type="domain" description="Protein kinase" evidence="18">
    <location>
        <begin position="429"/>
        <end position="701"/>
    </location>
</feature>
<keyword evidence="6 17" id="KW-0732">Signal</keyword>
<feature type="chain" id="PRO_5029451084" evidence="17">
    <location>
        <begin position="20"/>
        <end position="757"/>
    </location>
</feature>
<evidence type="ECO:0000256" key="7">
    <source>
        <dbReference type="ARBA" id="ARBA00022737"/>
    </source>
</evidence>
<dbReference type="InterPro" id="IPR000152">
    <property type="entry name" value="EGF-type_Asp/Asn_hydroxyl_site"/>
</dbReference>
<comment type="subcellular location">
    <subcellularLocation>
        <location evidence="1">Membrane</location>
        <topology evidence="1">Single-pass type I membrane protein</topology>
    </subcellularLocation>
</comment>
<dbReference type="Gene3D" id="3.30.200.20">
    <property type="entry name" value="Phosphorylase Kinase, domain 1"/>
    <property type="match status" value="1"/>
</dbReference>
<evidence type="ECO:0000256" key="1">
    <source>
        <dbReference type="ARBA" id="ARBA00004479"/>
    </source>
</evidence>
<dbReference type="OrthoDB" id="4062651at2759"/>
<evidence type="ECO:0000256" key="5">
    <source>
        <dbReference type="ARBA" id="ARBA00022692"/>
    </source>
</evidence>
<evidence type="ECO:0000256" key="14">
    <source>
        <dbReference type="ARBA" id="ARBA00023180"/>
    </source>
</evidence>
<evidence type="ECO:0000256" key="12">
    <source>
        <dbReference type="ARBA" id="ARBA00023136"/>
    </source>
</evidence>
<accession>A0A7J6WMG4</accession>
<keyword evidence="7" id="KW-0677">Repeat</keyword>
<dbReference type="EMBL" id="JABWDY010013128">
    <property type="protein sequence ID" value="KAF5198556.1"/>
    <property type="molecule type" value="Genomic_DNA"/>
</dbReference>
<dbReference type="PANTHER" id="PTHR27005">
    <property type="entry name" value="WALL-ASSOCIATED RECEPTOR KINASE-LIKE 21"/>
    <property type="match status" value="1"/>
</dbReference>
<keyword evidence="4" id="KW-0808">Transferase</keyword>
<dbReference type="InterPro" id="IPR001245">
    <property type="entry name" value="Ser-Thr/Tyr_kinase_cat_dom"/>
</dbReference>
<dbReference type="SUPFAM" id="SSF56112">
    <property type="entry name" value="Protein kinase-like (PK-like)"/>
    <property type="match status" value="1"/>
</dbReference>
<organism evidence="19 20">
    <name type="scientific">Thalictrum thalictroides</name>
    <name type="common">Rue-anemone</name>
    <name type="synonym">Anemone thalictroides</name>
    <dbReference type="NCBI Taxonomy" id="46969"/>
    <lineage>
        <taxon>Eukaryota</taxon>
        <taxon>Viridiplantae</taxon>
        <taxon>Streptophyta</taxon>
        <taxon>Embryophyta</taxon>
        <taxon>Tracheophyta</taxon>
        <taxon>Spermatophyta</taxon>
        <taxon>Magnoliopsida</taxon>
        <taxon>Ranunculales</taxon>
        <taxon>Ranunculaceae</taxon>
        <taxon>Thalictroideae</taxon>
        <taxon>Thalictrum</taxon>
    </lineage>
</organism>
<evidence type="ECO:0000256" key="13">
    <source>
        <dbReference type="ARBA" id="ARBA00023157"/>
    </source>
</evidence>
<dbReference type="PROSITE" id="PS00010">
    <property type="entry name" value="ASX_HYDROXYL"/>
    <property type="match status" value="1"/>
</dbReference>
<name>A0A7J6WMG4_THATH</name>
<evidence type="ECO:0000313" key="20">
    <source>
        <dbReference type="Proteomes" id="UP000554482"/>
    </source>
</evidence>
<evidence type="ECO:0000256" key="6">
    <source>
        <dbReference type="ARBA" id="ARBA00022729"/>
    </source>
</evidence>
<dbReference type="InterPro" id="IPR000742">
    <property type="entry name" value="EGF"/>
</dbReference>
<dbReference type="GO" id="GO:0005509">
    <property type="term" value="F:calcium ion binding"/>
    <property type="evidence" value="ECO:0007669"/>
    <property type="project" value="InterPro"/>
</dbReference>